<dbReference type="InterPro" id="IPR016156">
    <property type="entry name" value="FAD/NAD-linked_Rdtase_dimer_sf"/>
</dbReference>
<evidence type="ECO:0000256" key="5">
    <source>
        <dbReference type="PIRSR" id="PIRSR000350-3"/>
    </source>
</evidence>
<organism evidence="9 10">
    <name type="scientific">Cellulomonas aerilata</name>
    <dbReference type="NCBI Taxonomy" id="515326"/>
    <lineage>
        <taxon>Bacteria</taxon>
        <taxon>Bacillati</taxon>
        <taxon>Actinomycetota</taxon>
        <taxon>Actinomycetes</taxon>
        <taxon>Micrococcales</taxon>
        <taxon>Cellulomonadaceae</taxon>
        <taxon>Cellulomonas</taxon>
    </lineage>
</organism>
<comment type="similarity">
    <text evidence="1">Belongs to the class-I pyridine nucleotide-disulfide oxidoreductase family.</text>
</comment>
<evidence type="ECO:0000256" key="6">
    <source>
        <dbReference type="PIRSR" id="PIRSR000350-4"/>
    </source>
</evidence>
<dbReference type="Gene3D" id="3.30.390.30">
    <property type="match status" value="1"/>
</dbReference>
<feature type="binding site" evidence="5">
    <location>
        <begin position="155"/>
        <end position="157"/>
    </location>
    <ligand>
        <name>FAD</name>
        <dbReference type="ChEBI" id="CHEBI:57692"/>
    </ligand>
</feature>
<gene>
    <name evidence="9" type="ORF">CAE01nite_17760</name>
</gene>
<dbReference type="InterPro" id="IPR001100">
    <property type="entry name" value="Pyr_nuc-diS_OxRdtase"/>
</dbReference>
<dbReference type="InterPro" id="IPR004099">
    <property type="entry name" value="Pyr_nucl-diS_OxRdtase_dimer"/>
</dbReference>
<dbReference type="SUPFAM" id="SSF55424">
    <property type="entry name" value="FAD/NAD-linked reductases, dimerisation (C-terminal) domain"/>
    <property type="match status" value="1"/>
</dbReference>
<dbReference type="GO" id="GO:0006103">
    <property type="term" value="P:2-oxoglutarate metabolic process"/>
    <property type="evidence" value="ECO:0007669"/>
    <property type="project" value="TreeGrafter"/>
</dbReference>
<feature type="binding site" evidence="5">
    <location>
        <position position="61"/>
    </location>
    <ligand>
        <name>FAD</name>
        <dbReference type="ChEBI" id="CHEBI:57692"/>
    </ligand>
</feature>
<comment type="caution">
    <text evidence="9">The sequence shown here is derived from an EMBL/GenBank/DDBJ whole genome shotgun (WGS) entry which is preliminary data.</text>
</comment>
<evidence type="ECO:0000313" key="10">
    <source>
        <dbReference type="Proteomes" id="UP000321181"/>
    </source>
</evidence>
<dbReference type="Gene3D" id="3.50.50.60">
    <property type="entry name" value="FAD/NAD(P)-binding domain"/>
    <property type="match status" value="2"/>
</dbReference>
<dbReference type="RefSeq" id="WP_146902991.1">
    <property type="nucleotide sequence ID" value="NZ_BAAARM010000003.1"/>
</dbReference>
<keyword evidence="5" id="KW-0547">Nucleotide-binding</keyword>
<feature type="domain" description="FAD/NAD(P)-binding" evidence="8">
    <location>
        <begin position="15"/>
        <end position="331"/>
    </location>
</feature>
<dbReference type="Pfam" id="PF02852">
    <property type="entry name" value="Pyr_redox_dim"/>
    <property type="match status" value="1"/>
</dbReference>
<comment type="cofactor">
    <cofactor evidence="5">
        <name>FAD</name>
        <dbReference type="ChEBI" id="CHEBI:57692"/>
    </cofactor>
    <text evidence="5">Binds 1 FAD per subunit.</text>
</comment>
<dbReference type="OrthoDB" id="9800167at2"/>
<reference evidence="9 10" key="1">
    <citation type="submission" date="2019-07" db="EMBL/GenBank/DDBJ databases">
        <title>Whole genome shotgun sequence of Cellulomonas aerilata NBRC 106308.</title>
        <authorList>
            <person name="Hosoyama A."/>
            <person name="Uohara A."/>
            <person name="Ohji S."/>
            <person name="Ichikawa N."/>
        </authorList>
    </citation>
    <scope>NUCLEOTIDE SEQUENCE [LARGE SCALE GENOMIC DNA]</scope>
    <source>
        <strain evidence="9 10">NBRC 106308</strain>
    </source>
</reference>
<keyword evidence="10" id="KW-1185">Reference proteome</keyword>
<dbReference type="InterPro" id="IPR023753">
    <property type="entry name" value="FAD/NAD-binding_dom"/>
</dbReference>
<dbReference type="InterPro" id="IPR050151">
    <property type="entry name" value="Class-I_Pyr_Nuc-Dis_Oxidored"/>
</dbReference>
<dbReference type="PRINTS" id="PR00411">
    <property type="entry name" value="PNDRDTASEI"/>
</dbReference>
<evidence type="ECO:0000259" key="8">
    <source>
        <dbReference type="Pfam" id="PF07992"/>
    </source>
</evidence>
<dbReference type="PIRSF" id="PIRSF000350">
    <property type="entry name" value="Mercury_reductase_MerA"/>
    <property type="match status" value="1"/>
</dbReference>
<keyword evidence="3 5" id="KW-0274">FAD</keyword>
<feature type="disulfide bond" description="Redox-active" evidence="6">
    <location>
        <begin position="52"/>
        <end position="57"/>
    </location>
</feature>
<evidence type="ECO:0000259" key="7">
    <source>
        <dbReference type="Pfam" id="PF02852"/>
    </source>
</evidence>
<keyword evidence="2" id="KW-0285">Flavoprotein</keyword>
<dbReference type="PANTHER" id="PTHR22912:SF151">
    <property type="entry name" value="DIHYDROLIPOYL DEHYDROGENASE, MITOCHONDRIAL"/>
    <property type="match status" value="1"/>
</dbReference>
<sequence>MTQTEPEHDPSEQTFDVVVLGAGAVGENVADRAGRRGLSVAVVESELVGGECSYWACMPSKALLRSGSVLAAARAVPGAAEAVTGGVAARAVLARRDTMAADWDDSGQVKWLDGAGIELLRGAARFTGPRRLEVRDAGTGAATTVVARHAVVVATGSEPVLPDLPGLATARPWTSREATSADRVPGSLAIIGGGVVAAEMATAYTDLGSRVTVLVRGARLLAGLEPFVGEAVTSALVDAGADLRLGVQVERVERDASGVRLHLSTGDVVVADEVLVATGRRPRTADLGLDAVGLEPGSRLEVDDRMQVTAVDGGWLYAAGDVTGRVATTHQGKYDARVAGDVVAARFSADGGGEHWGGPVEAAEPWSRYRATADHEAVPQVVFTRPEVATVGLTEDAARDAGYPVRVVRYDIGSVAGAAIAADGYQGTAAIVVDTEREVVLGATFVGPDVAEMLHSATIAVVGQVPLSRLWHAVPAYPTVSEVWLRLLEGYGL</sequence>
<feature type="domain" description="Pyridine nucleotide-disulphide oxidoreductase dimerisation" evidence="7">
    <location>
        <begin position="378"/>
        <end position="484"/>
    </location>
</feature>
<dbReference type="GO" id="GO:0004148">
    <property type="term" value="F:dihydrolipoyl dehydrogenase (NADH) activity"/>
    <property type="evidence" value="ECO:0007669"/>
    <property type="project" value="TreeGrafter"/>
</dbReference>
<protein>
    <submittedName>
        <fullName evidence="9">Oxidoreductase</fullName>
    </submittedName>
</protein>
<evidence type="ECO:0000256" key="4">
    <source>
        <dbReference type="ARBA" id="ARBA00023027"/>
    </source>
</evidence>
<dbReference type="PANTHER" id="PTHR22912">
    <property type="entry name" value="DISULFIDE OXIDOREDUCTASE"/>
    <property type="match status" value="1"/>
</dbReference>
<feature type="binding site" evidence="5">
    <location>
        <position position="321"/>
    </location>
    <ligand>
        <name>FAD</name>
        <dbReference type="ChEBI" id="CHEBI:57692"/>
    </ligand>
</feature>
<dbReference type="Proteomes" id="UP000321181">
    <property type="component" value="Unassembled WGS sequence"/>
</dbReference>
<keyword evidence="4 5" id="KW-0520">NAD</keyword>
<accession>A0A512DC52</accession>
<dbReference type="InterPro" id="IPR036188">
    <property type="entry name" value="FAD/NAD-bd_sf"/>
</dbReference>
<name>A0A512DC52_9CELL</name>
<evidence type="ECO:0000256" key="3">
    <source>
        <dbReference type="ARBA" id="ARBA00022827"/>
    </source>
</evidence>
<evidence type="ECO:0000256" key="1">
    <source>
        <dbReference type="ARBA" id="ARBA00007532"/>
    </source>
</evidence>
<feature type="binding site" evidence="5">
    <location>
        <begin position="192"/>
        <end position="199"/>
    </location>
    <ligand>
        <name>NAD(+)</name>
        <dbReference type="ChEBI" id="CHEBI:57540"/>
    </ligand>
</feature>
<evidence type="ECO:0000313" key="9">
    <source>
        <dbReference type="EMBL" id="GEO34051.1"/>
    </source>
</evidence>
<dbReference type="EMBL" id="BJYY01000013">
    <property type="protein sequence ID" value="GEO34051.1"/>
    <property type="molecule type" value="Genomic_DNA"/>
</dbReference>
<feature type="binding site" evidence="5">
    <location>
        <position position="279"/>
    </location>
    <ligand>
        <name>NAD(+)</name>
        <dbReference type="ChEBI" id="CHEBI:57540"/>
    </ligand>
</feature>
<dbReference type="GO" id="GO:0050660">
    <property type="term" value="F:flavin adenine dinucleotide binding"/>
    <property type="evidence" value="ECO:0007669"/>
    <property type="project" value="TreeGrafter"/>
</dbReference>
<proteinExistence type="inferred from homology"/>
<evidence type="ECO:0000256" key="2">
    <source>
        <dbReference type="ARBA" id="ARBA00022630"/>
    </source>
</evidence>
<dbReference type="SUPFAM" id="SSF51905">
    <property type="entry name" value="FAD/NAD(P)-binding domain"/>
    <property type="match status" value="1"/>
</dbReference>
<dbReference type="Pfam" id="PF07992">
    <property type="entry name" value="Pyr_redox_2"/>
    <property type="match status" value="1"/>
</dbReference>
<dbReference type="AlphaFoldDB" id="A0A512DC52"/>
<dbReference type="PRINTS" id="PR00368">
    <property type="entry name" value="FADPNR"/>
</dbReference>